<accession>A0ABY1Z6U7</accession>
<dbReference type="Proteomes" id="UP000291334">
    <property type="component" value="Unassembled WGS sequence"/>
</dbReference>
<comment type="caution">
    <text evidence="2">The sequence shown here is derived from an EMBL/GenBank/DDBJ whole genome shotgun (WGS) entry which is preliminary data.</text>
</comment>
<dbReference type="EMBL" id="QJUM01000010">
    <property type="protein sequence ID" value="TBV06691.1"/>
    <property type="molecule type" value="Genomic_DNA"/>
</dbReference>
<reference evidence="2 3" key="1">
    <citation type="submission" date="2018-06" db="EMBL/GenBank/DDBJ databases">
        <title>Three novel Pseudomonas species isolated from symptomatic oak.</title>
        <authorList>
            <person name="Bueno-Gonzalez V."/>
            <person name="Brady C."/>
        </authorList>
    </citation>
    <scope>NUCLEOTIDE SEQUENCE [LARGE SCALE GENOMIC DNA]</scope>
    <source>
        <strain evidence="2 3">P26B</strain>
    </source>
</reference>
<feature type="region of interest" description="Disordered" evidence="1">
    <location>
        <begin position="1"/>
        <end position="25"/>
    </location>
</feature>
<dbReference type="Gene3D" id="2.20.110.10">
    <property type="entry name" value="Histone H3 K4-specific methyltransferase SET7/9 N-terminal domain"/>
    <property type="match status" value="1"/>
</dbReference>
<name>A0ABY1Z6U7_9GAMM</name>
<dbReference type="RefSeq" id="WP_131174621.1">
    <property type="nucleotide sequence ID" value="NZ_QJUM01000010.1"/>
</dbReference>
<protein>
    <submittedName>
        <fullName evidence="2">Toxin-antitoxin system YwqK family antitoxin</fullName>
    </submittedName>
</protein>
<proteinExistence type="predicted"/>
<dbReference type="InterPro" id="IPR011652">
    <property type="entry name" value="MORN_2"/>
</dbReference>
<evidence type="ECO:0000313" key="2">
    <source>
        <dbReference type="EMBL" id="TBV06691.1"/>
    </source>
</evidence>
<evidence type="ECO:0000256" key="1">
    <source>
        <dbReference type="SAM" id="MobiDB-lite"/>
    </source>
</evidence>
<dbReference type="Pfam" id="PF07661">
    <property type="entry name" value="MORN_2"/>
    <property type="match status" value="2"/>
</dbReference>
<gene>
    <name evidence="2" type="ORF">DNK34_10165</name>
</gene>
<dbReference type="SUPFAM" id="SSF82185">
    <property type="entry name" value="Histone H3 K4-specific methyltransferase SET7/9 N-terminal domain"/>
    <property type="match status" value="1"/>
</dbReference>
<sequence length="181" mass="20216">MGQSGKLDLTRGDSRMQGQLQDGRLDGRVRIEEAGRPQAQLSYSQGELDGPVTLFHANGQVSARLPYARSRLHGVATYHAVEGWLQRKVNYRHGLMHGEASSYFPDGSLAEVEHYRDGVRDGACLRYHGNGQVALRSRYVNGRLLEPGQAFSNDGRPLDAKGKPLSRLRWWLKQRSESSEA</sequence>
<evidence type="ECO:0000313" key="3">
    <source>
        <dbReference type="Proteomes" id="UP000291334"/>
    </source>
</evidence>
<keyword evidence="3" id="KW-1185">Reference proteome</keyword>
<organism evidence="2 3">
    <name type="scientific">Phytopseudomonas dryadis</name>
    <dbReference type="NCBI Taxonomy" id="2487520"/>
    <lineage>
        <taxon>Bacteria</taxon>
        <taxon>Pseudomonadati</taxon>
        <taxon>Pseudomonadota</taxon>
        <taxon>Gammaproteobacteria</taxon>
        <taxon>Pseudomonadales</taxon>
        <taxon>Pseudomonadaceae</taxon>
        <taxon>Phytopseudomonas</taxon>
    </lineage>
</organism>